<organism evidence="3 4">
    <name type="scientific">Leisingera aquaemixtae</name>
    <dbReference type="NCBI Taxonomy" id="1396826"/>
    <lineage>
        <taxon>Bacteria</taxon>
        <taxon>Pseudomonadati</taxon>
        <taxon>Pseudomonadota</taxon>
        <taxon>Alphaproteobacteria</taxon>
        <taxon>Rhodobacterales</taxon>
        <taxon>Roseobacteraceae</taxon>
        <taxon>Leisingera</taxon>
    </lineage>
</organism>
<dbReference type="PANTHER" id="PTHR32309:SF31">
    <property type="entry name" value="CAPSULAR EXOPOLYSACCHARIDE FAMILY"/>
    <property type="match status" value="1"/>
</dbReference>
<dbReference type="RefSeq" id="WP_058286564.1">
    <property type="nucleotide sequence ID" value="NZ_CYSR01000027.1"/>
</dbReference>
<protein>
    <submittedName>
        <fullName evidence="3">Polysaccharide chain length determinant protein, PEP-CTERM locus subfamily</fullName>
    </submittedName>
</protein>
<feature type="coiled-coil region" evidence="1">
    <location>
        <begin position="251"/>
        <end position="320"/>
    </location>
</feature>
<evidence type="ECO:0000256" key="1">
    <source>
        <dbReference type="SAM" id="Coils"/>
    </source>
</evidence>
<dbReference type="PANTHER" id="PTHR32309">
    <property type="entry name" value="TYROSINE-PROTEIN KINASE"/>
    <property type="match status" value="1"/>
</dbReference>
<keyword evidence="2" id="KW-0812">Transmembrane</keyword>
<keyword evidence="1" id="KW-0175">Coiled coil</keyword>
<evidence type="ECO:0000256" key="2">
    <source>
        <dbReference type="SAM" id="Phobius"/>
    </source>
</evidence>
<proteinExistence type="predicted"/>
<sequence length="416" mass="46156">MGPIYSLGDFLDMVRRRLFTIVCVFILGCLGSLWFAASQQHQYETAEVLQVTQPQIAGELAKSTVEGSSARRIQLIEQRLMARGAVLEVIEKFGLYADMEVLTQLQKVALLRESVRITGVAAAREGFADDGTISVLTITARMPTAEQAQQVASEFGRRTIELSVATRIDQARETLSFFAGKESALADQVAALEDEIAAYRNENDVTLPGTIEFRRAEIAALNEGLLEIARERIEIRRAADQALATERPATARRMQEEAEQKLATLDAQEQLLTRRRAGLEASLQTTPEVERRLGAYDRRLEQLQAELAQMTSRRNEAEVGFRLETGRQAERLTVIEPAPLPDYPVTGARKTKALMGAAASLLAAFLAAFLQELRQPVLRTAAQMERETGLVPVVSIPVMDTRPPRRGVLDLIRRRS</sequence>
<dbReference type="AlphaFoldDB" id="A0A0P1HAE7"/>
<feature type="transmembrane region" description="Helical" evidence="2">
    <location>
        <begin position="353"/>
        <end position="370"/>
    </location>
</feature>
<evidence type="ECO:0000313" key="3">
    <source>
        <dbReference type="EMBL" id="CUI00489.1"/>
    </source>
</evidence>
<reference evidence="3 4" key="1">
    <citation type="submission" date="2015-09" db="EMBL/GenBank/DDBJ databases">
        <authorList>
            <consortium name="Swine Surveillance"/>
        </authorList>
    </citation>
    <scope>NUCLEOTIDE SEQUENCE [LARGE SCALE GENOMIC DNA]</scope>
    <source>
        <strain evidence="3 4">CECT 8399</strain>
    </source>
</reference>
<evidence type="ECO:0000313" key="4">
    <source>
        <dbReference type="Proteomes" id="UP000051326"/>
    </source>
</evidence>
<keyword evidence="2" id="KW-0472">Membrane</keyword>
<gene>
    <name evidence="3" type="ORF">PHA8399_02621</name>
</gene>
<keyword evidence="2" id="KW-1133">Transmembrane helix</keyword>
<name>A0A0P1HAE7_9RHOB</name>
<dbReference type="InterPro" id="IPR050445">
    <property type="entry name" value="Bact_polysacc_biosynth/exp"/>
</dbReference>
<dbReference type="STRING" id="1396826.PHA8399_02621"/>
<accession>A0A0P1HAE7</accession>
<feature type="transmembrane region" description="Helical" evidence="2">
    <location>
        <begin position="18"/>
        <end position="37"/>
    </location>
</feature>
<dbReference type="EMBL" id="CYSR01000027">
    <property type="protein sequence ID" value="CUI00489.1"/>
    <property type="molecule type" value="Genomic_DNA"/>
</dbReference>
<dbReference type="Proteomes" id="UP000051326">
    <property type="component" value="Unassembled WGS sequence"/>
</dbReference>